<name>A0A8J8T6Q7_HALGN</name>
<proteinExistence type="predicted"/>
<sequence length="166" mass="19100">MNSYIFVIKDTFLLLHPPPVYDKRIQQKFLINAFSDLQKASLPSDLQIRAIQIWSANCTIVLTQLNVIKDQSSFVIVILNSLPSLSPSCNNYVLTRLLINARFLKTKWGGKQPQTIENKFTLNRQNALLCFLNNFISMIISQQLYIQQCFQFFLLEPITTLIVAKS</sequence>
<comment type="caution">
    <text evidence="1">The sequence shown here is derived from an EMBL/GenBank/DDBJ whole genome shotgun (WGS) entry which is preliminary data.</text>
</comment>
<dbReference type="AlphaFoldDB" id="A0A8J8T6Q7"/>
<evidence type="ECO:0000313" key="1">
    <source>
        <dbReference type="EMBL" id="TNV84497.1"/>
    </source>
</evidence>
<dbReference type="Proteomes" id="UP000785679">
    <property type="component" value="Unassembled WGS sequence"/>
</dbReference>
<organism evidence="1 2">
    <name type="scientific">Halteria grandinella</name>
    <dbReference type="NCBI Taxonomy" id="5974"/>
    <lineage>
        <taxon>Eukaryota</taxon>
        <taxon>Sar</taxon>
        <taxon>Alveolata</taxon>
        <taxon>Ciliophora</taxon>
        <taxon>Intramacronucleata</taxon>
        <taxon>Spirotrichea</taxon>
        <taxon>Stichotrichia</taxon>
        <taxon>Sporadotrichida</taxon>
        <taxon>Halteriidae</taxon>
        <taxon>Halteria</taxon>
    </lineage>
</organism>
<accession>A0A8J8T6Q7</accession>
<reference evidence="1" key="1">
    <citation type="submission" date="2019-06" db="EMBL/GenBank/DDBJ databases">
        <authorList>
            <person name="Zheng W."/>
        </authorList>
    </citation>
    <scope>NUCLEOTIDE SEQUENCE</scope>
    <source>
        <strain evidence="1">QDHG01</strain>
    </source>
</reference>
<dbReference type="EMBL" id="RRYP01002711">
    <property type="protein sequence ID" value="TNV84497.1"/>
    <property type="molecule type" value="Genomic_DNA"/>
</dbReference>
<gene>
    <name evidence="1" type="ORF">FGO68_gene16399</name>
</gene>
<protein>
    <submittedName>
        <fullName evidence="1">Uncharacterized protein</fullName>
    </submittedName>
</protein>
<evidence type="ECO:0000313" key="2">
    <source>
        <dbReference type="Proteomes" id="UP000785679"/>
    </source>
</evidence>
<keyword evidence="2" id="KW-1185">Reference proteome</keyword>